<sequence>MVGGVGLDDDPQPGLPLSPTPMPAAASPSASAAPPASPSHFHLLLLVERLAEAVSGGIYRDQQYEALVTELTTQFKRCQQLLYSISETLSTKSMDIH</sequence>
<accession>A0AAV8PGL6</accession>
<gene>
    <name evidence="2" type="ORF">OPV22_019216</name>
</gene>
<reference evidence="2 3" key="1">
    <citation type="submission" date="2022-12" db="EMBL/GenBank/DDBJ databases">
        <title>Chromosome-scale assembly of the Ensete ventricosum genome.</title>
        <authorList>
            <person name="Dussert Y."/>
            <person name="Stocks J."/>
            <person name="Wendawek A."/>
            <person name="Woldeyes F."/>
            <person name="Nichols R.A."/>
            <person name="Borrell J.S."/>
        </authorList>
    </citation>
    <scope>NUCLEOTIDE SEQUENCE [LARGE SCALE GENOMIC DNA]</scope>
    <source>
        <strain evidence="3">cv. Maze</strain>
        <tissue evidence="2">Seeds</tissue>
    </source>
</reference>
<feature type="compositionally biased region" description="Pro residues" evidence="1">
    <location>
        <begin position="13"/>
        <end position="22"/>
    </location>
</feature>
<keyword evidence="3" id="KW-1185">Reference proteome</keyword>
<dbReference type="AlphaFoldDB" id="A0AAV8PGL6"/>
<evidence type="ECO:0000313" key="2">
    <source>
        <dbReference type="EMBL" id="KAJ8486731.1"/>
    </source>
</evidence>
<dbReference type="PANTHER" id="PTHR37188:SF1">
    <property type="entry name" value="MEDIATOR OF RNA POLYMERASE II TRANSCRIPTION SUBUNIT-RELATED"/>
    <property type="match status" value="1"/>
</dbReference>
<feature type="compositionally biased region" description="Low complexity" evidence="1">
    <location>
        <begin position="23"/>
        <end position="34"/>
    </location>
</feature>
<dbReference type="GO" id="GO:0016592">
    <property type="term" value="C:mediator complex"/>
    <property type="evidence" value="ECO:0007669"/>
    <property type="project" value="InterPro"/>
</dbReference>
<protein>
    <submittedName>
        <fullName evidence="2">Uncharacterized protein</fullName>
    </submittedName>
</protein>
<dbReference type="Proteomes" id="UP001222027">
    <property type="component" value="Unassembled WGS sequence"/>
</dbReference>
<proteinExistence type="predicted"/>
<evidence type="ECO:0000313" key="3">
    <source>
        <dbReference type="Proteomes" id="UP001222027"/>
    </source>
</evidence>
<dbReference type="InterPro" id="IPR038790">
    <property type="entry name" value="Med9_plant"/>
</dbReference>
<comment type="caution">
    <text evidence="2">The sequence shown here is derived from an EMBL/GenBank/DDBJ whole genome shotgun (WGS) entry which is preliminary data.</text>
</comment>
<evidence type="ECO:0000256" key="1">
    <source>
        <dbReference type="SAM" id="MobiDB-lite"/>
    </source>
</evidence>
<name>A0AAV8PGL6_ENSVE</name>
<dbReference type="EMBL" id="JAQQAF010000005">
    <property type="protein sequence ID" value="KAJ8486731.1"/>
    <property type="molecule type" value="Genomic_DNA"/>
</dbReference>
<organism evidence="2 3">
    <name type="scientific">Ensete ventricosum</name>
    <name type="common">Abyssinian banana</name>
    <name type="synonym">Musa ensete</name>
    <dbReference type="NCBI Taxonomy" id="4639"/>
    <lineage>
        <taxon>Eukaryota</taxon>
        <taxon>Viridiplantae</taxon>
        <taxon>Streptophyta</taxon>
        <taxon>Embryophyta</taxon>
        <taxon>Tracheophyta</taxon>
        <taxon>Spermatophyta</taxon>
        <taxon>Magnoliopsida</taxon>
        <taxon>Liliopsida</taxon>
        <taxon>Zingiberales</taxon>
        <taxon>Musaceae</taxon>
        <taxon>Ensete</taxon>
    </lineage>
</organism>
<feature type="region of interest" description="Disordered" evidence="1">
    <location>
        <begin position="1"/>
        <end position="37"/>
    </location>
</feature>
<dbReference type="PANTHER" id="PTHR37188">
    <property type="entry name" value="MEDIATOR OF RNA POLYMERASE II TRANSCRIPTION SUBUNIT-RELATED"/>
    <property type="match status" value="1"/>
</dbReference>